<feature type="region of interest" description="Disordered" evidence="2">
    <location>
        <begin position="158"/>
        <end position="177"/>
    </location>
</feature>
<name>A0A4U6WE53_SETVI</name>
<evidence type="ECO:0000256" key="2">
    <source>
        <dbReference type="SAM" id="MobiDB-lite"/>
    </source>
</evidence>
<dbReference type="PANTHER" id="PTHR22835:SF554">
    <property type="entry name" value="GDSL ESTERASE_LIPASE"/>
    <property type="match status" value="1"/>
</dbReference>
<dbReference type="OMA" id="ANAMFMV"/>
<dbReference type="InterPro" id="IPR036514">
    <property type="entry name" value="SGNH_hydro_sf"/>
</dbReference>
<dbReference type="Gramene" id="TKW36147">
    <property type="protein sequence ID" value="TKW36147"/>
    <property type="gene ID" value="SEVIR_2G421501v2"/>
</dbReference>
<comment type="similarity">
    <text evidence="1">Belongs to the 'GDSL' lipolytic enzyme family.</text>
</comment>
<feature type="compositionally biased region" description="Low complexity" evidence="2">
    <location>
        <begin position="162"/>
        <end position="177"/>
    </location>
</feature>
<dbReference type="Gene3D" id="3.40.50.1110">
    <property type="entry name" value="SGNH hydrolase"/>
    <property type="match status" value="1"/>
</dbReference>
<evidence type="ECO:0008006" key="5">
    <source>
        <dbReference type="Google" id="ProtNLM"/>
    </source>
</evidence>
<evidence type="ECO:0000313" key="4">
    <source>
        <dbReference type="Proteomes" id="UP000298652"/>
    </source>
</evidence>
<organism evidence="3 4">
    <name type="scientific">Setaria viridis</name>
    <name type="common">Green bristlegrass</name>
    <name type="synonym">Setaria italica subsp. viridis</name>
    <dbReference type="NCBI Taxonomy" id="4556"/>
    <lineage>
        <taxon>Eukaryota</taxon>
        <taxon>Viridiplantae</taxon>
        <taxon>Streptophyta</taxon>
        <taxon>Embryophyta</taxon>
        <taxon>Tracheophyta</taxon>
        <taxon>Spermatophyta</taxon>
        <taxon>Magnoliopsida</taxon>
        <taxon>Liliopsida</taxon>
        <taxon>Poales</taxon>
        <taxon>Poaceae</taxon>
        <taxon>PACMAD clade</taxon>
        <taxon>Panicoideae</taxon>
        <taxon>Panicodae</taxon>
        <taxon>Paniceae</taxon>
        <taxon>Cenchrinae</taxon>
        <taxon>Setaria</taxon>
    </lineage>
</organism>
<evidence type="ECO:0000313" key="3">
    <source>
        <dbReference type="EMBL" id="TKW36147.1"/>
    </source>
</evidence>
<keyword evidence="4" id="KW-1185">Reference proteome</keyword>
<accession>A0A4U6WE53</accession>
<dbReference type="EMBL" id="CM016553">
    <property type="protein sequence ID" value="TKW36147.1"/>
    <property type="molecule type" value="Genomic_DNA"/>
</dbReference>
<gene>
    <name evidence="3" type="ORF">SEVIR_2G421501v2</name>
</gene>
<dbReference type="PANTHER" id="PTHR22835">
    <property type="entry name" value="ZINC FINGER FYVE DOMAIN CONTAINING PROTEIN"/>
    <property type="match status" value="1"/>
</dbReference>
<sequence>MRYARSPGAVARPPYGETFFRRPNGRIIIDHIGARAAAALPSSFVTDVLCLAADALGMPFLTPYLAGNTSEDYAHGANFAVGGATALGHDYFRGKKLDARFTPYSLHWQMSWLKKVLRMLSPEQGRGWSDLMASSLFLVGEIGGNDYNQALFQGRSFDEVKPTSPTSSPASALQSLN</sequence>
<proteinExistence type="inferred from homology"/>
<dbReference type="Proteomes" id="UP000298652">
    <property type="component" value="Chromosome 2"/>
</dbReference>
<dbReference type="AlphaFoldDB" id="A0A4U6WE53"/>
<protein>
    <recommendedName>
        <fullName evidence="5">GDSL esterase/lipase</fullName>
    </recommendedName>
</protein>
<evidence type="ECO:0000256" key="1">
    <source>
        <dbReference type="ARBA" id="ARBA00008668"/>
    </source>
</evidence>
<reference evidence="3" key="1">
    <citation type="submission" date="2019-03" db="EMBL/GenBank/DDBJ databases">
        <title>WGS assembly of Setaria viridis.</title>
        <authorList>
            <person name="Huang P."/>
            <person name="Jenkins J."/>
            <person name="Grimwood J."/>
            <person name="Barry K."/>
            <person name="Healey A."/>
            <person name="Mamidi S."/>
            <person name="Sreedasyam A."/>
            <person name="Shu S."/>
            <person name="Feldman M."/>
            <person name="Wu J."/>
            <person name="Yu Y."/>
            <person name="Chen C."/>
            <person name="Johnson J."/>
            <person name="Rokhsar D."/>
            <person name="Baxter I."/>
            <person name="Schmutz J."/>
            <person name="Brutnell T."/>
            <person name="Kellogg E."/>
        </authorList>
    </citation>
    <scope>NUCLEOTIDE SEQUENCE [LARGE SCALE GENOMIC DNA]</scope>
</reference>